<reference evidence="1" key="1">
    <citation type="journal article" date="2015" name="Nature">
        <title>Complex archaea that bridge the gap between prokaryotes and eukaryotes.</title>
        <authorList>
            <person name="Spang A."/>
            <person name="Saw J.H."/>
            <person name="Jorgensen S.L."/>
            <person name="Zaremba-Niedzwiedzka K."/>
            <person name="Martijn J."/>
            <person name="Lind A.E."/>
            <person name="van Eijk R."/>
            <person name="Schleper C."/>
            <person name="Guy L."/>
            <person name="Ettema T.J."/>
        </authorList>
    </citation>
    <scope>NUCLEOTIDE SEQUENCE</scope>
</reference>
<dbReference type="EMBL" id="LAZR01007803">
    <property type="protein sequence ID" value="KKM82812.1"/>
    <property type="molecule type" value="Genomic_DNA"/>
</dbReference>
<accession>A0A0F9NNF3</accession>
<dbReference type="AlphaFoldDB" id="A0A0F9NNF3"/>
<organism evidence="1">
    <name type="scientific">marine sediment metagenome</name>
    <dbReference type="NCBI Taxonomy" id="412755"/>
    <lineage>
        <taxon>unclassified sequences</taxon>
        <taxon>metagenomes</taxon>
        <taxon>ecological metagenomes</taxon>
    </lineage>
</organism>
<evidence type="ECO:0000313" key="1">
    <source>
        <dbReference type="EMBL" id="KKM82812.1"/>
    </source>
</evidence>
<comment type="caution">
    <text evidence="1">The sequence shown here is derived from an EMBL/GenBank/DDBJ whole genome shotgun (WGS) entry which is preliminary data.</text>
</comment>
<proteinExistence type="predicted"/>
<gene>
    <name evidence="1" type="ORF">LCGC14_1315640</name>
</gene>
<protein>
    <submittedName>
        <fullName evidence="1">Uncharacterized protein</fullName>
    </submittedName>
</protein>
<sequence length="123" mass="14942">MYIYHYSNINIKNKIEPEFFSANLYSKNDKNISNLARSFFFTSEYIPEYRFKNCQYKYIISINKARLYDLKIDKYNYKKKYKNISDLLRFLKNKYNGVIYNLGYEVVNLFIPIKYISKTIKGV</sequence>
<name>A0A0F9NNF3_9ZZZZ</name>